<dbReference type="GO" id="GO:0004843">
    <property type="term" value="F:cysteine-type deubiquitinase activity"/>
    <property type="evidence" value="ECO:0007669"/>
    <property type="project" value="UniProtKB-EC"/>
</dbReference>
<dbReference type="Pfam" id="PF00443">
    <property type="entry name" value="UCH"/>
    <property type="match status" value="1"/>
</dbReference>
<name>A0AAN9VXI2_9ORTH</name>
<protein>
    <recommendedName>
        <fullName evidence="3">ubiquitinyl hydrolase 1</fullName>
        <ecNumber evidence="3">3.4.19.12</ecNumber>
    </recommendedName>
</protein>
<accession>A0AAN9VXI2</accession>
<dbReference type="PANTHER" id="PTHR24006:SF888">
    <property type="entry name" value="UBIQUITIN CARBOXYL-TERMINAL HYDROLASE 30"/>
    <property type="match status" value="1"/>
</dbReference>
<dbReference type="Gene3D" id="3.90.70.10">
    <property type="entry name" value="Cysteine proteinases"/>
    <property type="match status" value="1"/>
</dbReference>
<keyword evidence="11" id="KW-1185">Reference proteome</keyword>
<keyword evidence="8" id="KW-1133">Transmembrane helix</keyword>
<proteinExistence type="inferred from homology"/>
<evidence type="ECO:0000256" key="4">
    <source>
        <dbReference type="ARBA" id="ARBA00022670"/>
    </source>
</evidence>
<comment type="caution">
    <text evidence="10">The sequence shown here is derived from an EMBL/GenBank/DDBJ whole genome shotgun (WGS) entry which is preliminary data.</text>
</comment>
<reference evidence="10 11" key="1">
    <citation type="submission" date="2024-03" db="EMBL/GenBank/DDBJ databases">
        <title>The genome assembly and annotation of the cricket Gryllus longicercus Weissman &amp; Gray.</title>
        <authorList>
            <person name="Szrajer S."/>
            <person name="Gray D."/>
            <person name="Ylla G."/>
        </authorList>
    </citation>
    <scope>NUCLEOTIDE SEQUENCE [LARGE SCALE GENOMIC DNA]</scope>
    <source>
        <strain evidence="10">DAG 2021-001</strain>
        <tissue evidence="10">Whole body minus gut</tissue>
    </source>
</reference>
<dbReference type="CDD" id="cd02662">
    <property type="entry name" value="Peptidase_C19F"/>
    <property type="match status" value="1"/>
</dbReference>
<gene>
    <name evidence="10" type="ORF">R5R35_014039</name>
</gene>
<keyword evidence="5" id="KW-0833">Ubl conjugation pathway</keyword>
<dbReference type="InterPro" id="IPR028889">
    <property type="entry name" value="USP"/>
</dbReference>
<comment type="similarity">
    <text evidence="2">Belongs to the peptidase C19 family.</text>
</comment>
<dbReference type="GO" id="GO:0006508">
    <property type="term" value="P:proteolysis"/>
    <property type="evidence" value="ECO:0007669"/>
    <property type="project" value="UniProtKB-KW"/>
</dbReference>
<dbReference type="SUPFAM" id="SSF54001">
    <property type="entry name" value="Cysteine proteinases"/>
    <property type="match status" value="1"/>
</dbReference>
<dbReference type="GO" id="GO:0005829">
    <property type="term" value="C:cytosol"/>
    <property type="evidence" value="ECO:0007669"/>
    <property type="project" value="TreeGrafter"/>
</dbReference>
<feature type="domain" description="USP" evidence="9">
    <location>
        <begin position="38"/>
        <end position="426"/>
    </location>
</feature>
<organism evidence="10 11">
    <name type="scientific">Gryllus longicercus</name>
    <dbReference type="NCBI Taxonomy" id="2509291"/>
    <lineage>
        <taxon>Eukaryota</taxon>
        <taxon>Metazoa</taxon>
        <taxon>Ecdysozoa</taxon>
        <taxon>Arthropoda</taxon>
        <taxon>Hexapoda</taxon>
        <taxon>Insecta</taxon>
        <taxon>Pterygota</taxon>
        <taxon>Neoptera</taxon>
        <taxon>Polyneoptera</taxon>
        <taxon>Orthoptera</taxon>
        <taxon>Ensifera</taxon>
        <taxon>Gryllidea</taxon>
        <taxon>Grylloidea</taxon>
        <taxon>Gryllidae</taxon>
        <taxon>Gryllinae</taxon>
        <taxon>Gryllus</taxon>
    </lineage>
</organism>
<feature type="transmembrane region" description="Helical" evidence="8">
    <location>
        <begin position="37"/>
        <end position="57"/>
    </location>
</feature>
<keyword evidence="7" id="KW-0788">Thiol protease</keyword>
<evidence type="ECO:0000256" key="3">
    <source>
        <dbReference type="ARBA" id="ARBA00012759"/>
    </source>
</evidence>
<dbReference type="InterPro" id="IPR038765">
    <property type="entry name" value="Papain-like_cys_pep_sf"/>
</dbReference>
<keyword evidence="6" id="KW-0378">Hydrolase</keyword>
<keyword evidence="8" id="KW-0812">Transmembrane</keyword>
<evidence type="ECO:0000256" key="5">
    <source>
        <dbReference type="ARBA" id="ARBA00022786"/>
    </source>
</evidence>
<evidence type="ECO:0000256" key="6">
    <source>
        <dbReference type="ARBA" id="ARBA00022801"/>
    </source>
</evidence>
<evidence type="ECO:0000256" key="1">
    <source>
        <dbReference type="ARBA" id="ARBA00000707"/>
    </source>
</evidence>
<evidence type="ECO:0000259" key="9">
    <source>
        <dbReference type="PROSITE" id="PS50235"/>
    </source>
</evidence>
<dbReference type="GO" id="GO:0005634">
    <property type="term" value="C:nucleus"/>
    <property type="evidence" value="ECO:0007669"/>
    <property type="project" value="TreeGrafter"/>
</dbReference>
<dbReference type="InterPro" id="IPR050164">
    <property type="entry name" value="Peptidase_C19"/>
</dbReference>
<keyword evidence="4" id="KW-0645">Protease</keyword>
<dbReference type="PROSITE" id="PS00973">
    <property type="entry name" value="USP_2"/>
    <property type="match status" value="1"/>
</dbReference>
<evidence type="ECO:0000256" key="7">
    <source>
        <dbReference type="ARBA" id="ARBA00022807"/>
    </source>
</evidence>
<dbReference type="InterPro" id="IPR018200">
    <property type="entry name" value="USP_CS"/>
</dbReference>
<comment type="catalytic activity">
    <reaction evidence="1">
        <text>Thiol-dependent hydrolysis of ester, thioester, amide, peptide and isopeptide bonds formed by the C-terminal Gly of ubiquitin (a 76-residue protein attached to proteins as an intracellular targeting signal).</text>
        <dbReference type="EC" id="3.4.19.12"/>
    </reaction>
</comment>
<dbReference type="EMBL" id="JAZDUA010000034">
    <property type="protein sequence ID" value="KAK7871776.1"/>
    <property type="molecule type" value="Genomic_DNA"/>
</dbReference>
<dbReference type="InterPro" id="IPR001394">
    <property type="entry name" value="Peptidase_C19_UCH"/>
</dbReference>
<feature type="transmembrane region" description="Helical" evidence="8">
    <location>
        <begin position="6"/>
        <end position="25"/>
    </location>
</feature>
<keyword evidence="8" id="KW-0472">Membrane</keyword>
<evidence type="ECO:0000256" key="8">
    <source>
        <dbReference type="SAM" id="Phobius"/>
    </source>
</evidence>
<dbReference type="PROSITE" id="PS50235">
    <property type="entry name" value="USP_3"/>
    <property type="match status" value="1"/>
</dbReference>
<evidence type="ECO:0000313" key="11">
    <source>
        <dbReference type="Proteomes" id="UP001378592"/>
    </source>
</evidence>
<sequence length="434" mass="49044">MDTEKIVIVIIVTVALGVGGFILWGPPDRCKRKAGRIGGLVNLGFTCFLNTLLQALASCPSMLEWLSQQEQVPGSLIQALRDVVLVLNGQHSTIFDDPYAPSDVIRSLVLKGWVISPGEQDAHELFHVIMTTLLEEAHSGRSQALSLSVALEGNANEVHDKNILPRRIQSDRGDFISRRSSAYSTVSSCSSFPSFQPVSQAPPFQGFLTSQFQCMVCKYKSAVMYDTFDSLSLHLPSVGENIFMKKLTLHQLLNKFVSTEIVKDVTCEKCVGREDGKNVMKVCAMKTLNFGKLPKCLCIQIQRTIWQRNGQAYKRYDYVEFPEYLSMDEYTFMQAQKQKAITPEYFHNTGDGERTYIPKKYSPKHLYRLTGVIVHTGNLEAGHFITYRRAPIRDNNWYYTSDSEVRETSLKEVMQASAYMLFYNKCVQVISKSS</sequence>
<dbReference type="Proteomes" id="UP001378592">
    <property type="component" value="Unassembled WGS sequence"/>
</dbReference>
<dbReference type="AlphaFoldDB" id="A0AAN9VXI2"/>
<dbReference type="GO" id="GO:0016579">
    <property type="term" value="P:protein deubiquitination"/>
    <property type="evidence" value="ECO:0007669"/>
    <property type="project" value="InterPro"/>
</dbReference>
<dbReference type="EC" id="3.4.19.12" evidence="3"/>
<dbReference type="PANTHER" id="PTHR24006">
    <property type="entry name" value="UBIQUITIN CARBOXYL-TERMINAL HYDROLASE"/>
    <property type="match status" value="1"/>
</dbReference>
<evidence type="ECO:0000313" key="10">
    <source>
        <dbReference type="EMBL" id="KAK7871776.1"/>
    </source>
</evidence>
<evidence type="ECO:0000256" key="2">
    <source>
        <dbReference type="ARBA" id="ARBA00009085"/>
    </source>
</evidence>